<comment type="caution">
    <text evidence="3">The sequence shown here is derived from an EMBL/GenBank/DDBJ whole genome shotgun (WGS) entry which is preliminary data.</text>
</comment>
<sequence length="53" mass="4995">TPPSADSPSGSNVPSSQSPGASASPPPENSGAASLGVAGLFVTFLSVAAAFFC</sequence>
<dbReference type="AlphaFoldDB" id="A0A392U7A9"/>
<evidence type="ECO:0000256" key="1">
    <source>
        <dbReference type="SAM" id="MobiDB-lite"/>
    </source>
</evidence>
<keyword evidence="2" id="KW-1133">Transmembrane helix</keyword>
<feature type="non-terminal residue" evidence="3">
    <location>
        <position position="1"/>
    </location>
</feature>
<feature type="region of interest" description="Disordered" evidence="1">
    <location>
        <begin position="1"/>
        <end position="31"/>
    </location>
</feature>
<keyword evidence="2" id="KW-0472">Membrane</keyword>
<evidence type="ECO:0000313" key="4">
    <source>
        <dbReference type="Proteomes" id="UP000265520"/>
    </source>
</evidence>
<name>A0A392U7A9_9FABA</name>
<feature type="transmembrane region" description="Helical" evidence="2">
    <location>
        <begin position="32"/>
        <end position="52"/>
    </location>
</feature>
<keyword evidence="2" id="KW-0812">Transmembrane</keyword>
<evidence type="ECO:0000256" key="2">
    <source>
        <dbReference type="SAM" id="Phobius"/>
    </source>
</evidence>
<accession>A0A392U7A9</accession>
<reference evidence="3 4" key="1">
    <citation type="journal article" date="2018" name="Front. Plant Sci.">
        <title>Red Clover (Trifolium pratense) and Zigzag Clover (T. medium) - A Picture of Genomic Similarities and Differences.</title>
        <authorList>
            <person name="Dluhosova J."/>
            <person name="Istvanek J."/>
            <person name="Nedelnik J."/>
            <person name="Repkova J."/>
        </authorList>
    </citation>
    <scope>NUCLEOTIDE SEQUENCE [LARGE SCALE GENOMIC DNA]</scope>
    <source>
        <strain evidence="4">cv. 10/8</strain>
        <tissue evidence="3">Leaf</tissue>
    </source>
</reference>
<evidence type="ECO:0000313" key="3">
    <source>
        <dbReference type="EMBL" id="MCI68664.1"/>
    </source>
</evidence>
<proteinExistence type="predicted"/>
<keyword evidence="4" id="KW-1185">Reference proteome</keyword>
<dbReference type="Proteomes" id="UP000265520">
    <property type="component" value="Unassembled WGS sequence"/>
</dbReference>
<protein>
    <submittedName>
        <fullName evidence="3">Blue copper protein</fullName>
    </submittedName>
</protein>
<dbReference type="EMBL" id="LXQA010740521">
    <property type="protein sequence ID" value="MCI68664.1"/>
    <property type="molecule type" value="Genomic_DNA"/>
</dbReference>
<organism evidence="3 4">
    <name type="scientific">Trifolium medium</name>
    <dbReference type="NCBI Taxonomy" id="97028"/>
    <lineage>
        <taxon>Eukaryota</taxon>
        <taxon>Viridiplantae</taxon>
        <taxon>Streptophyta</taxon>
        <taxon>Embryophyta</taxon>
        <taxon>Tracheophyta</taxon>
        <taxon>Spermatophyta</taxon>
        <taxon>Magnoliopsida</taxon>
        <taxon>eudicotyledons</taxon>
        <taxon>Gunneridae</taxon>
        <taxon>Pentapetalae</taxon>
        <taxon>rosids</taxon>
        <taxon>fabids</taxon>
        <taxon>Fabales</taxon>
        <taxon>Fabaceae</taxon>
        <taxon>Papilionoideae</taxon>
        <taxon>50 kb inversion clade</taxon>
        <taxon>NPAAA clade</taxon>
        <taxon>Hologalegina</taxon>
        <taxon>IRL clade</taxon>
        <taxon>Trifolieae</taxon>
        <taxon>Trifolium</taxon>
    </lineage>
</organism>